<dbReference type="EMBL" id="AJXZ01000048">
    <property type="protein sequence ID" value="EIM72784.1"/>
    <property type="molecule type" value="Genomic_DNA"/>
</dbReference>
<dbReference type="SUPFAM" id="SSF46785">
    <property type="entry name" value="Winged helix' DNA-binding domain"/>
    <property type="match status" value="1"/>
</dbReference>
<evidence type="ECO:0000256" key="2">
    <source>
        <dbReference type="ARBA" id="ARBA00023125"/>
    </source>
</evidence>
<feature type="domain" description="HTH hxlR-type" evidence="5">
    <location>
        <begin position="18"/>
        <end position="117"/>
    </location>
</feature>
<dbReference type="GO" id="GO:0003677">
    <property type="term" value="F:DNA binding"/>
    <property type="evidence" value="ECO:0007669"/>
    <property type="project" value="UniProtKB-KW"/>
</dbReference>
<proteinExistence type="predicted"/>
<evidence type="ECO:0000313" key="7">
    <source>
        <dbReference type="Proteomes" id="UP000004622"/>
    </source>
</evidence>
<keyword evidence="2" id="KW-0238">DNA-binding</keyword>
<reference evidence="6 7" key="1">
    <citation type="journal article" date="2012" name="J. Bacteriol.">
        <title>Genome Sequence of Nitratireductor aquibiodomus Strain RA22.</title>
        <authorList>
            <person name="Singh A."/>
            <person name="Jangir P.K."/>
            <person name="Kumari C."/>
            <person name="Sharma R."/>
        </authorList>
    </citation>
    <scope>NUCLEOTIDE SEQUENCE [LARGE SCALE GENOMIC DNA]</scope>
    <source>
        <strain evidence="6 7">RA22</strain>
    </source>
</reference>
<evidence type="ECO:0000256" key="3">
    <source>
        <dbReference type="ARBA" id="ARBA00023163"/>
    </source>
</evidence>
<comment type="caution">
    <text evidence="6">The sequence shown here is derived from an EMBL/GenBank/DDBJ whole genome shotgun (WGS) entry which is preliminary data.</text>
</comment>
<dbReference type="Proteomes" id="UP000004622">
    <property type="component" value="Unassembled WGS sequence"/>
</dbReference>
<dbReference type="PANTHER" id="PTHR33204">
    <property type="entry name" value="TRANSCRIPTIONAL REGULATOR, MARR FAMILY"/>
    <property type="match status" value="1"/>
</dbReference>
<dbReference type="InterPro" id="IPR036388">
    <property type="entry name" value="WH-like_DNA-bd_sf"/>
</dbReference>
<dbReference type="InterPro" id="IPR011991">
    <property type="entry name" value="ArsR-like_HTH"/>
</dbReference>
<dbReference type="GO" id="GO:0006355">
    <property type="term" value="P:regulation of DNA-templated transcription"/>
    <property type="evidence" value="ECO:0007669"/>
    <property type="project" value="UniProtKB-ARBA"/>
</dbReference>
<dbReference type="PATRIC" id="fig|1189611.3.peg.3656"/>
<dbReference type="Gene3D" id="1.10.10.10">
    <property type="entry name" value="Winged helix-like DNA-binding domain superfamily/Winged helix DNA-binding domain"/>
    <property type="match status" value="1"/>
</dbReference>
<evidence type="ECO:0000256" key="4">
    <source>
        <dbReference type="SAM" id="MobiDB-lite"/>
    </source>
</evidence>
<dbReference type="PROSITE" id="PS51118">
    <property type="entry name" value="HTH_HXLR"/>
    <property type="match status" value="1"/>
</dbReference>
<sequence>MQEGTFMKPRHGHISENCRPISEILSLIGDKWTSLIIERLNEEPLRFNELKRRVNGISQKVLTSSLRALERDGFLERIEHPTVPPSVEYRLTAFGHELAEPLSKLKQFALKNANRMEAARAAYDARSGSGESGGQATAADTAGDHGLKGLRPCARPLHRL</sequence>
<keyword evidence="3" id="KW-0804">Transcription</keyword>
<feature type="region of interest" description="Disordered" evidence="4">
    <location>
        <begin position="124"/>
        <end position="160"/>
    </location>
</feature>
<dbReference type="STRING" id="204799.GCA_001696575_00952"/>
<dbReference type="PANTHER" id="PTHR33204:SF39">
    <property type="entry name" value="TRANSCRIPTIONAL REGULATORY PROTEIN"/>
    <property type="match status" value="1"/>
</dbReference>
<evidence type="ECO:0000313" key="6">
    <source>
        <dbReference type="EMBL" id="EIM72784.1"/>
    </source>
</evidence>
<dbReference type="InterPro" id="IPR036390">
    <property type="entry name" value="WH_DNA-bd_sf"/>
</dbReference>
<name>I5BT82_9HYPH</name>
<protein>
    <submittedName>
        <fullName evidence="6">HxlR type helix-turn-helix-domain containing protein</fullName>
    </submittedName>
</protein>
<evidence type="ECO:0000256" key="1">
    <source>
        <dbReference type="ARBA" id="ARBA00023015"/>
    </source>
</evidence>
<organism evidence="6 7">
    <name type="scientific">Nitratireductor aquibiodomus RA22</name>
    <dbReference type="NCBI Taxonomy" id="1189611"/>
    <lineage>
        <taxon>Bacteria</taxon>
        <taxon>Pseudomonadati</taxon>
        <taxon>Pseudomonadota</taxon>
        <taxon>Alphaproteobacteria</taxon>
        <taxon>Hyphomicrobiales</taxon>
        <taxon>Phyllobacteriaceae</taxon>
        <taxon>Nitratireductor</taxon>
    </lineage>
</organism>
<keyword evidence="1" id="KW-0805">Transcription regulation</keyword>
<dbReference type="CDD" id="cd00090">
    <property type="entry name" value="HTH_ARSR"/>
    <property type="match status" value="1"/>
</dbReference>
<accession>I5BT82</accession>
<dbReference type="Pfam" id="PF01638">
    <property type="entry name" value="HxlR"/>
    <property type="match status" value="1"/>
</dbReference>
<dbReference type="InterPro" id="IPR002577">
    <property type="entry name" value="HTH_HxlR"/>
</dbReference>
<dbReference type="AlphaFoldDB" id="I5BT82"/>
<gene>
    <name evidence="6" type="ORF">A33O_18104</name>
</gene>
<evidence type="ECO:0000259" key="5">
    <source>
        <dbReference type="PROSITE" id="PS51118"/>
    </source>
</evidence>